<dbReference type="GO" id="GO:0008234">
    <property type="term" value="F:cysteine-type peptidase activity"/>
    <property type="evidence" value="ECO:0007669"/>
    <property type="project" value="UniProtKB-KW"/>
</dbReference>
<dbReference type="InterPro" id="IPR038765">
    <property type="entry name" value="Papain-like_cys_pep_sf"/>
</dbReference>
<comment type="caution">
    <text evidence="8">The sequence shown here is derived from an EMBL/GenBank/DDBJ whole genome shotgun (WGS) entry which is preliminary data.</text>
</comment>
<evidence type="ECO:0000256" key="2">
    <source>
        <dbReference type="ARBA" id="ARBA00022670"/>
    </source>
</evidence>
<evidence type="ECO:0000256" key="5">
    <source>
        <dbReference type="ARBA" id="ARBA00022807"/>
    </source>
</evidence>
<dbReference type="OrthoDB" id="9807055at2"/>
<accession>A0A3M9NQS6</accession>
<gene>
    <name evidence="8" type="ORF">EFY79_02250</name>
</gene>
<dbReference type="Gene3D" id="3.90.1720.10">
    <property type="entry name" value="endopeptidase domain like (from Nostoc punctiforme)"/>
    <property type="match status" value="1"/>
</dbReference>
<evidence type="ECO:0000256" key="6">
    <source>
        <dbReference type="SAM" id="SignalP"/>
    </source>
</evidence>
<evidence type="ECO:0000313" key="9">
    <source>
        <dbReference type="Proteomes" id="UP000267223"/>
    </source>
</evidence>
<evidence type="ECO:0000256" key="3">
    <source>
        <dbReference type="ARBA" id="ARBA00022729"/>
    </source>
</evidence>
<feature type="signal peptide" evidence="6">
    <location>
        <begin position="1"/>
        <end position="20"/>
    </location>
</feature>
<dbReference type="GO" id="GO:0006508">
    <property type="term" value="P:proteolysis"/>
    <property type="evidence" value="ECO:0007669"/>
    <property type="project" value="UniProtKB-KW"/>
</dbReference>
<feature type="chain" id="PRO_5018039971" description="NlpC/P60 domain-containing protein" evidence="6">
    <location>
        <begin position="21"/>
        <end position="237"/>
    </location>
</feature>
<dbReference type="PROSITE" id="PS51257">
    <property type="entry name" value="PROKAR_LIPOPROTEIN"/>
    <property type="match status" value="1"/>
</dbReference>
<keyword evidence="4" id="KW-0378">Hydrolase</keyword>
<proteinExistence type="inferred from homology"/>
<dbReference type="Proteomes" id="UP000267223">
    <property type="component" value="Unassembled WGS sequence"/>
</dbReference>
<dbReference type="PROSITE" id="PS51935">
    <property type="entry name" value="NLPC_P60"/>
    <property type="match status" value="1"/>
</dbReference>
<dbReference type="RefSeq" id="WP_123119030.1">
    <property type="nucleotide sequence ID" value="NZ_RJJR01000001.1"/>
</dbReference>
<comment type="similarity">
    <text evidence="1">Belongs to the peptidase C40 family.</text>
</comment>
<dbReference type="InterPro" id="IPR052062">
    <property type="entry name" value="Murein_DD/LD_carboxypeptidase"/>
</dbReference>
<dbReference type="SUPFAM" id="SSF54001">
    <property type="entry name" value="Cysteine proteinases"/>
    <property type="match status" value="1"/>
</dbReference>
<reference evidence="8 9" key="1">
    <citation type="submission" date="2018-11" db="EMBL/GenBank/DDBJ databases">
        <title>Draft genome sequence of Ferruginibacter sp. BO-59.</title>
        <authorList>
            <person name="Im W.T."/>
        </authorList>
    </citation>
    <scope>NUCLEOTIDE SEQUENCE [LARGE SCALE GENOMIC DNA]</scope>
    <source>
        <strain evidence="8 9">BO-59</strain>
    </source>
</reference>
<evidence type="ECO:0000256" key="1">
    <source>
        <dbReference type="ARBA" id="ARBA00007074"/>
    </source>
</evidence>
<dbReference type="Pfam" id="PF00877">
    <property type="entry name" value="NLPC_P60"/>
    <property type="match status" value="1"/>
</dbReference>
<keyword evidence="3 6" id="KW-0732">Signal</keyword>
<evidence type="ECO:0000313" key="8">
    <source>
        <dbReference type="EMBL" id="RNI40139.1"/>
    </source>
</evidence>
<dbReference type="EMBL" id="RJJR01000001">
    <property type="protein sequence ID" value="RNI40139.1"/>
    <property type="molecule type" value="Genomic_DNA"/>
</dbReference>
<keyword evidence="5" id="KW-0788">Thiol protease</keyword>
<feature type="domain" description="NlpC/P60" evidence="7">
    <location>
        <begin position="109"/>
        <end position="229"/>
    </location>
</feature>
<evidence type="ECO:0000259" key="7">
    <source>
        <dbReference type="PROSITE" id="PS51935"/>
    </source>
</evidence>
<organism evidence="8 9">
    <name type="scientific">Hanamia caeni</name>
    <dbReference type="NCBI Taxonomy" id="2294116"/>
    <lineage>
        <taxon>Bacteria</taxon>
        <taxon>Pseudomonadati</taxon>
        <taxon>Bacteroidota</taxon>
        <taxon>Chitinophagia</taxon>
        <taxon>Chitinophagales</taxon>
        <taxon>Chitinophagaceae</taxon>
        <taxon>Hanamia</taxon>
    </lineage>
</organism>
<evidence type="ECO:0000256" key="4">
    <source>
        <dbReference type="ARBA" id="ARBA00022801"/>
    </source>
</evidence>
<dbReference type="PANTHER" id="PTHR47360">
    <property type="entry name" value="MUREIN DD-ENDOPEPTIDASE MEPS/MUREIN LD-CARBOXYPEPTIDASE"/>
    <property type="match status" value="1"/>
</dbReference>
<dbReference type="AlphaFoldDB" id="A0A3M9NQS6"/>
<dbReference type="PANTHER" id="PTHR47360:SF1">
    <property type="entry name" value="ENDOPEPTIDASE NLPC-RELATED"/>
    <property type="match status" value="1"/>
</dbReference>
<protein>
    <recommendedName>
        <fullName evidence="7">NlpC/P60 domain-containing protein</fullName>
    </recommendedName>
</protein>
<sequence>MKKPALICLAILFSCSLQFANAQTGVNAVSTANLGSDASSSSQIDGISFTPDGILRNTESGGTKSIKNIPAAVVTKEAAKPEIESHSLIEKLSSLQYKYAMMMDVDVESLKNLTLLGFIDDWFGTRYRYGGETKRGIDCSALTGALLLAVYGFNMPRTAREQYEATEHISKNELKEGDLVFFNTRGGVSHVGVYLDNDYFVQASSHGVTISNLDDHYYSKRFICGGRVVQDKLADCN</sequence>
<dbReference type="InterPro" id="IPR000064">
    <property type="entry name" value="NLP_P60_dom"/>
</dbReference>
<keyword evidence="2" id="KW-0645">Protease</keyword>
<keyword evidence="9" id="KW-1185">Reference proteome</keyword>
<name>A0A3M9NQS6_9BACT</name>